<name>A0A559TDY6_9HYPH</name>
<evidence type="ECO:0000313" key="2">
    <source>
        <dbReference type="Proteomes" id="UP000319824"/>
    </source>
</evidence>
<organism evidence="1 2">
    <name type="scientific">Rhizobium mongolense USDA 1844</name>
    <dbReference type="NCBI Taxonomy" id="1079460"/>
    <lineage>
        <taxon>Bacteria</taxon>
        <taxon>Pseudomonadati</taxon>
        <taxon>Pseudomonadota</taxon>
        <taxon>Alphaproteobacteria</taxon>
        <taxon>Hyphomicrobiales</taxon>
        <taxon>Rhizobiaceae</taxon>
        <taxon>Rhizobium/Agrobacterium group</taxon>
        <taxon>Rhizobium</taxon>
    </lineage>
</organism>
<gene>
    <name evidence="1" type="ORF">BCL32_0998</name>
</gene>
<dbReference type="Proteomes" id="UP000319824">
    <property type="component" value="Unassembled WGS sequence"/>
</dbReference>
<comment type="caution">
    <text evidence="1">The sequence shown here is derived from an EMBL/GenBank/DDBJ whole genome shotgun (WGS) entry which is preliminary data.</text>
</comment>
<dbReference type="EMBL" id="VISO01000002">
    <property type="protein sequence ID" value="TVZ72811.1"/>
    <property type="molecule type" value="Genomic_DNA"/>
</dbReference>
<evidence type="ECO:0000313" key="1">
    <source>
        <dbReference type="EMBL" id="TVZ72811.1"/>
    </source>
</evidence>
<protein>
    <submittedName>
        <fullName evidence="1">Uncharacterized protein</fullName>
    </submittedName>
</protein>
<proteinExistence type="predicted"/>
<sequence length="95" mass="10342">MAVTNTFSATADNTEWVEVVDGSTIASFGVEVDPTSTSVFLAVSQDVPDDDSDDYLVLQRERDTSISFSLNATDKVYVRAPSSTVVKVRGYQVTR</sequence>
<accession>A0A559TDY6</accession>
<dbReference type="RefSeq" id="WP_022717931.1">
    <property type="nucleotide sequence ID" value="NZ_ATTQ01000019.1"/>
</dbReference>
<dbReference type="AlphaFoldDB" id="A0A559TDY6"/>
<reference evidence="1 2" key="1">
    <citation type="submission" date="2019-06" db="EMBL/GenBank/DDBJ databases">
        <title>Pac Bio to generate improved reference genome sequences for organisms with transposon mutant libraries (support for FEBA project).</title>
        <authorList>
            <person name="Blow M."/>
        </authorList>
    </citation>
    <scope>NUCLEOTIDE SEQUENCE [LARGE SCALE GENOMIC DNA]</scope>
    <source>
        <strain evidence="1 2">USDA 1844</strain>
    </source>
</reference>